<gene>
    <name evidence="2" type="ORF">CK501_03215</name>
</gene>
<comment type="similarity">
    <text evidence="1">Belongs to the cytochrome P450 family.</text>
</comment>
<keyword evidence="3" id="KW-1185">Reference proteome</keyword>
<sequence length="388" mass="43636">MSDNRTPDWNPRDDSILDDPLPTYDRMRRECPVAWSPFQHWSLFRHSDVMQVLHEPETFSNAVSQHLSVPNGMDPPEHGRYRAVIEPYFSPDAMARFEPRCREIARELVQSLPQAGSIDVIPAFAEDFALRIQCAFMGWRCDLHEPLREWLHRNQTATLAGDRDAMAQVAVDFDSTIRSLLAERRATSNDAPEDTTTALMRETVNGRALTDEELVSILRNWTVGELGTISASVGIVLNTLARNPQLRNRLAEAPENLGKTIDEILRRDAPLMSNRRVTTCPVTLGGRRIEAGERLTLLWASANRDETVFGDPEALNPDANADQNLLYGAGIHVCPGAPLARLELNTLFEELLYWRPQFEPEGTAKRARYPAGGFARLPLRFSAGPETE</sequence>
<dbReference type="InterPro" id="IPR001128">
    <property type="entry name" value="Cyt_P450"/>
</dbReference>
<dbReference type="Gene3D" id="1.10.630.10">
    <property type="entry name" value="Cytochrome P450"/>
    <property type="match status" value="1"/>
</dbReference>
<comment type="caution">
    <text evidence="2">The sequence shown here is derived from an EMBL/GenBank/DDBJ whole genome shotgun (WGS) entry which is preliminary data.</text>
</comment>
<dbReference type="GO" id="GO:0016705">
    <property type="term" value="F:oxidoreductase activity, acting on paired donors, with incorporation or reduction of molecular oxygen"/>
    <property type="evidence" value="ECO:0007669"/>
    <property type="project" value="InterPro"/>
</dbReference>
<evidence type="ECO:0000256" key="1">
    <source>
        <dbReference type="ARBA" id="ARBA00010617"/>
    </source>
</evidence>
<dbReference type="GO" id="GO:0020037">
    <property type="term" value="F:heme binding"/>
    <property type="evidence" value="ECO:0007669"/>
    <property type="project" value="InterPro"/>
</dbReference>
<dbReference type="Pfam" id="PF00067">
    <property type="entry name" value="p450"/>
    <property type="match status" value="1"/>
</dbReference>
<dbReference type="GO" id="GO:0004497">
    <property type="term" value="F:monooxygenase activity"/>
    <property type="evidence" value="ECO:0007669"/>
    <property type="project" value="InterPro"/>
</dbReference>
<name>A0A2A2FC97_9GAMM</name>
<dbReference type="InterPro" id="IPR036396">
    <property type="entry name" value="Cyt_P450_sf"/>
</dbReference>
<evidence type="ECO:0000313" key="2">
    <source>
        <dbReference type="EMBL" id="PAU82173.1"/>
    </source>
</evidence>
<dbReference type="RefSeq" id="WP_095616268.1">
    <property type="nucleotide sequence ID" value="NZ_NSKD01000001.1"/>
</dbReference>
<dbReference type="PRINTS" id="PR00359">
    <property type="entry name" value="BP450"/>
</dbReference>
<dbReference type="SUPFAM" id="SSF48264">
    <property type="entry name" value="Cytochrome P450"/>
    <property type="match status" value="1"/>
</dbReference>
<accession>A0A2A2FC97</accession>
<dbReference type="PANTHER" id="PTHR46696:SF6">
    <property type="entry name" value="P450, PUTATIVE (EUROFUNG)-RELATED"/>
    <property type="match status" value="1"/>
</dbReference>
<organism evidence="2 3">
    <name type="scientific">Halovibrio salipaludis</name>
    <dbReference type="NCBI Taxonomy" id="2032626"/>
    <lineage>
        <taxon>Bacteria</taxon>
        <taxon>Pseudomonadati</taxon>
        <taxon>Pseudomonadota</taxon>
        <taxon>Gammaproteobacteria</taxon>
        <taxon>Oceanospirillales</taxon>
        <taxon>Halomonadaceae</taxon>
        <taxon>Halovibrio</taxon>
    </lineage>
</organism>
<proteinExistence type="inferred from homology"/>
<dbReference type="Proteomes" id="UP000218896">
    <property type="component" value="Unassembled WGS sequence"/>
</dbReference>
<dbReference type="OrthoDB" id="4258484at2"/>
<dbReference type="InterPro" id="IPR002397">
    <property type="entry name" value="Cyt_P450_B"/>
</dbReference>
<reference evidence="2 3" key="1">
    <citation type="submission" date="2017-08" db="EMBL/GenBank/DDBJ databases">
        <title>Halovibrio sewagensis sp. nov., isolated from wastewater of high salinity.</title>
        <authorList>
            <person name="Dong X."/>
            <person name="Zhang G."/>
        </authorList>
    </citation>
    <scope>NUCLEOTIDE SEQUENCE [LARGE SCALE GENOMIC DNA]</scope>
    <source>
        <strain evidence="2 3">YL5-2</strain>
    </source>
</reference>
<dbReference type="GO" id="GO:0005506">
    <property type="term" value="F:iron ion binding"/>
    <property type="evidence" value="ECO:0007669"/>
    <property type="project" value="InterPro"/>
</dbReference>
<evidence type="ECO:0000313" key="3">
    <source>
        <dbReference type="Proteomes" id="UP000218896"/>
    </source>
</evidence>
<dbReference type="CDD" id="cd11079">
    <property type="entry name" value="Cyp_unk"/>
    <property type="match status" value="1"/>
</dbReference>
<dbReference type="PANTHER" id="PTHR46696">
    <property type="entry name" value="P450, PUTATIVE (EUROFUNG)-RELATED"/>
    <property type="match status" value="1"/>
</dbReference>
<dbReference type="EMBL" id="NSKD01000001">
    <property type="protein sequence ID" value="PAU82173.1"/>
    <property type="molecule type" value="Genomic_DNA"/>
</dbReference>
<protein>
    <submittedName>
        <fullName evidence="2">Cytochrome P450</fullName>
    </submittedName>
</protein>
<dbReference type="AlphaFoldDB" id="A0A2A2FC97"/>